<feature type="repeat" description="TPR" evidence="3">
    <location>
        <begin position="320"/>
        <end position="353"/>
    </location>
</feature>
<evidence type="ECO:0000313" key="5">
    <source>
        <dbReference type="EMBL" id="GAK74633.1"/>
    </source>
</evidence>
<dbReference type="SUPFAM" id="SSF48452">
    <property type="entry name" value="TPR-like"/>
    <property type="match status" value="3"/>
</dbReference>
<dbReference type="SMART" id="SM00028">
    <property type="entry name" value="TPR"/>
    <property type="match status" value="5"/>
</dbReference>
<name>A0A081D6T7_NONUL</name>
<organism evidence="5 6">
    <name type="scientific">Nonlabens ulvanivorans</name>
    <name type="common">Persicivirga ulvanivorans</name>
    <dbReference type="NCBI Taxonomy" id="906888"/>
    <lineage>
        <taxon>Bacteria</taxon>
        <taxon>Pseudomonadati</taxon>
        <taxon>Bacteroidota</taxon>
        <taxon>Flavobacteriia</taxon>
        <taxon>Flavobacteriales</taxon>
        <taxon>Flavobacteriaceae</taxon>
        <taxon>Nonlabens</taxon>
    </lineage>
</organism>
<evidence type="ECO:0000256" key="1">
    <source>
        <dbReference type="ARBA" id="ARBA00022737"/>
    </source>
</evidence>
<accession>A0A081D6T7</accession>
<comment type="caution">
    <text evidence="5">The sequence shown here is derived from an EMBL/GenBank/DDBJ whole genome shotgun (WGS) entry which is preliminary data.</text>
</comment>
<feature type="chain" id="PRO_5001756388" evidence="4">
    <location>
        <begin position="23"/>
        <end position="459"/>
    </location>
</feature>
<feature type="signal peptide" evidence="4">
    <location>
        <begin position="1"/>
        <end position="22"/>
    </location>
</feature>
<dbReference type="Pfam" id="PF13181">
    <property type="entry name" value="TPR_8"/>
    <property type="match status" value="2"/>
</dbReference>
<reference evidence="5 6" key="1">
    <citation type="journal article" date="2014" name="Genome Announc.">
        <title>Draft Genome Sequences of Marine Flavobacterium Nonlabens Strains NR17, NR24, NR27, NR32, NR33, and Ara13.</title>
        <authorList>
            <person name="Nakanishi M."/>
            <person name="Meirelles P."/>
            <person name="Suzuki R."/>
            <person name="Takatani N."/>
            <person name="Mino S."/>
            <person name="Suda W."/>
            <person name="Oshima K."/>
            <person name="Hattori M."/>
            <person name="Ohkuma M."/>
            <person name="Hosokawa M."/>
            <person name="Miyashita K."/>
            <person name="Thompson F.L."/>
            <person name="Niwa A."/>
            <person name="Sawabe T."/>
            <person name="Sawabe T."/>
        </authorList>
    </citation>
    <scope>NUCLEOTIDE SEQUENCE [LARGE SCALE GENOMIC DNA]</scope>
    <source>
        <strain evidence="6">JCM19296</strain>
    </source>
</reference>
<gene>
    <name evidence="5" type="ORF">JCM19296_211</name>
</gene>
<keyword evidence="2 3" id="KW-0802">TPR repeat</keyword>
<dbReference type="EMBL" id="BBLG01000001">
    <property type="protein sequence ID" value="GAK74633.1"/>
    <property type="molecule type" value="Genomic_DNA"/>
</dbReference>
<dbReference type="Gene3D" id="1.25.40.10">
    <property type="entry name" value="Tetratricopeptide repeat domain"/>
    <property type="match status" value="3"/>
</dbReference>
<proteinExistence type="predicted"/>
<dbReference type="RefSeq" id="WP_042269135.1">
    <property type="nucleotide sequence ID" value="NZ_CP138994.1"/>
</dbReference>
<dbReference type="InterPro" id="IPR011990">
    <property type="entry name" value="TPR-like_helical_dom_sf"/>
</dbReference>
<keyword evidence="4" id="KW-0732">Signal</keyword>
<evidence type="ECO:0000256" key="4">
    <source>
        <dbReference type="SAM" id="SignalP"/>
    </source>
</evidence>
<dbReference type="InterPro" id="IPR019734">
    <property type="entry name" value="TPR_rpt"/>
</dbReference>
<evidence type="ECO:0000256" key="3">
    <source>
        <dbReference type="PROSITE-ProRule" id="PRU00339"/>
    </source>
</evidence>
<dbReference type="PANTHER" id="PTHR44943:SF8">
    <property type="entry name" value="TPR REPEAT-CONTAINING PROTEIN MJ0263"/>
    <property type="match status" value="1"/>
</dbReference>
<dbReference type="Proteomes" id="UP000028980">
    <property type="component" value="Unassembled WGS sequence"/>
</dbReference>
<evidence type="ECO:0000313" key="6">
    <source>
        <dbReference type="Proteomes" id="UP000028980"/>
    </source>
</evidence>
<dbReference type="InterPro" id="IPR051685">
    <property type="entry name" value="Ycf3/AcsC/BcsC/TPR_MFPF"/>
</dbReference>
<keyword evidence="1" id="KW-0677">Repeat</keyword>
<dbReference type="AlphaFoldDB" id="A0A081D6T7"/>
<evidence type="ECO:0000256" key="2">
    <source>
        <dbReference type="ARBA" id="ARBA00022803"/>
    </source>
</evidence>
<sequence length="459" mass="52376">MKKHLSIILIATALSWSTTTYAQEEVEAVEVNQDDLGDVSNGFKDAFFNALAEKAKGNHDRAIVLLENCAKNEPTSGAVQFELAKNHFANKDFNKAEQSVRKGIELSGNNEWMLDMLFDIYDEQKQYDKAVPVMEQLVKINDNYVEFLPTLYYRTGQYDKALKSLNDIDARQGNDDPRRNALRRSLESRQQQEVRNENNIESLEAEIAKNPKNEQAYINLIYMHSRNGDQDAVFEVAQDFERNLPDSDAAHLALYKIYFENDRIEEGVASLEKVLTSNKIDRETKMKVLQDFISMSDGRVELEKAVNQAIDWLSDDIEDPNAYRAMGDFYLKKKDPIQAIAFYEKGLELDGNDIDIIKSIALLSIDIKDYNKTLAVTNTAIEKFPAQPLFYLLNGVAHNSLNTPDKAIEIIELGQSYLLDEFKLEQDMYQQLAISYDKKGDTARASKMRAKAQELSKKL</sequence>
<dbReference type="PANTHER" id="PTHR44943">
    <property type="entry name" value="CELLULOSE SYNTHASE OPERON PROTEIN C"/>
    <property type="match status" value="1"/>
</dbReference>
<dbReference type="PROSITE" id="PS50005">
    <property type="entry name" value="TPR"/>
    <property type="match status" value="1"/>
</dbReference>
<dbReference type="Pfam" id="PF14559">
    <property type="entry name" value="TPR_19"/>
    <property type="match status" value="1"/>
</dbReference>
<protein>
    <submittedName>
        <fullName evidence="5">TPR domain protein</fullName>
    </submittedName>
</protein>